<comment type="caution">
    <text evidence="2">The sequence shown here is derived from an EMBL/GenBank/DDBJ whole genome shotgun (WGS) entry which is preliminary data.</text>
</comment>
<protein>
    <submittedName>
        <fullName evidence="2">DeoR/GlpR transcriptional regulator</fullName>
    </submittedName>
</protein>
<dbReference type="AlphaFoldDB" id="A0A8T4J5X5"/>
<feature type="non-terminal residue" evidence="2">
    <location>
        <position position="1"/>
    </location>
</feature>
<sequence length="94" mass="10362">LICIGGEYSRTHDSWIGLPALEMINSFSVDLAVVSTSAMTATMTYHQEQEMVTIKRAMREAGAVSVLLMDHSKVGRNALHRLEGVESFDHVVLT</sequence>
<proteinExistence type="predicted"/>
<feature type="domain" description="DeoR-like transcriptional repressor C-terminal sensor" evidence="1">
    <location>
        <begin position="1"/>
        <end position="92"/>
    </location>
</feature>
<keyword evidence="3" id="KW-1185">Reference proteome</keyword>
<dbReference type="InterPro" id="IPR014036">
    <property type="entry name" value="DeoR-like_C"/>
</dbReference>
<evidence type="ECO:0000259" key="1">
    <source>
        <dbReference type="Pfam" id="PF00455"/>
    </source>
</evidence>
<dbReference type="Proteomes" id="UP000675554">
    <property type="component" value="Unassembled WGS sequence"/>
</dbReference>
<evidence type="ECO:0000313" key="3">
    <source>
        <dbReference type="Proteomes" id="UP000675554"/>
    </source>
</evidence>
<dbReference type="InterPro" id="IPR037171">
    <property type="entry name" value="NagB/RpiA_transferase-like"/>
</dbReference>
<feature type="non-terminal residue" evidence="2">
    <location>
        <position position="94"/>
    </location>
</feature>
<dbReference type="Pfam" id="PF00455">
    <property type="entry name" value="DeoRC"/>
    <property type="match status" value="1"/>
</dbReference>
<organism evidence="2 3">
    <name type="scientific">Streptomyces daliensis</name>
    <dbReference type="NCBI Taxonomy" id="299421"/>
    <lineage>
        <taxon>Bacteria</taxon>
        <taxon>Bacillati</taxon>
        <taxon>Actinomycetota</taxon>
        <taxon>Actinomycetes</taxon>
        <taxon>Kitasatosporales</taxon>
        <taxon>Streptomycetaceae</taxon>
        <taxon>Streptomyces</taxon>
    </lineage>
</organism>
<dbReference type="SUPFAM" id="SSF100950">
    <property type="entry name" value="NagB/RpiA/CoA transferase-like"/>
    <property type="match status" value="1"/>
</dbReference>
<evidence type="ECO:0000313" key="2">
    <source>
        <dbReference type="EMBL" id="MBR7679325.1"/>
    </source>
</evidence>
<name>A0A8T4J5X5_9ACTN</name>
<gene>
    <name evidence="2" type="ORF">KDA82_41640</name>
</gene>
<accession>A0A8T4J5X5</accession>
<dbReference type="SMART" id="SM01134">
    <property type="entry name" value="DeoRC"/>
    <property type="match status" value="1"/>
</dbReference>
<reference evidence="2" key="1">
    <citation type="submission" date="2021-04" db="EMBL/GenBank/DDBJ databases">
        <title>Sequencing of actinobacteria type strains.</title>
        <authorList>
            <person name="Nguyen G.-S."/>
            <person name="Wentzel A."/>
        </authorList>
    </citation>
    <scope>NUCLEOTIDE SEQUENCE</scope>
    <source>
        <strain evidence="2">DSM 42095</strain>
    </source>
</reference>
<dbReference type="EMBL" id="JAGSMN010002551">
    <property type="protein sequence ID" value="MBR7679325.1"/>
    <property type="molecule type" value="Genomic_DNA"/>
</dbReference>